<evidence type="ECO:0000259" key="1">
    <source>
        <dbReference type="Pfam" id="PF00561"/>
    </source>
</evidence>
<gene>
    <name evidence="2" type="ORF">ACFOOT_13320</name>
</gene>
<evidence type="ECO:0000313" key="2">
    <source>
        <dbReference type="EMBL" id="MFC3672401.1"/>
    </source>
</evidence>
<dbReference type="PANTHER" id="PTHR43194">
    <property type="entry name" value="HYDROLASE ALPHA/BETA FOLD FAMILY"/>
    <property type="match status" value="1"/>
</dbReference>
<dbReference type="Pfam" id="PF00561">
    <property type="entry name" value="Abhydrolase_1"/>
    <property type="match status" value="1"/>
</dbReference>
<dbReference type="Gene3D" id="3.40.50.1820">
    <property type="entry name" value="alpha/beta hydrolase"/>
    <property type="match status" value="1"/>
</dbReference>
<proteinExistence type="predicted"/>
<sequence>MDTTTTFFESFDGTRLALHEVAPETGHGRPVILLHGLFSSAQVNWIKFGTAAQLAAAGFRCLMPDLRAHGQSAAPHGAQAYPTDVLARDAQALVAHLGLDHFDLVGFSLGARTAARSVIAGMAPRRLVLAGMGLEGLAGWNHRMAFFRKVIDGFGTFRHGDPEYLSQQFLKTSGIDRVAVRELLGAMEDTDPAALAAITMPTLVLCGDQDNDNGSADKLAQALPDARRATIPGTHMGCVTRPELGAELVSFLTTSA</sequence>
<name>A0ABV7V4S8_9SPHN</name>
<dbReference type="EMBL" id="JBHRYE010000021">
    <property type="protein sequence ID" value="MFC3672401.1"/>
    <property type="molecule type" value="Genomic_DNA"/>
</dbReference>
<dbReference type="RefSeq" id="WP_191324170.1">
    <property type="nucleotide sequence ID" value="NZ_BMZP01000007.1"/>
</dbReference>
<protein>
    <submittedName>
        <fullName evidence="2">Alpha/beta fold hydrolase</fullName>
    </submittedName>
</protein>
<comment type="caution">
    <text evidence="2">The sequence shown here is derived from an EMBL/GenBank/DDBJ whole genome shotgun (WGS) entry which is preliminary data.</text>
</comment>
<evidence type="ECO:0000313" key="3">
    <source>
        <dbReference type="Proteomes" id="UP001595683"/>
    </source>
</evidence>
<dbReference type="GO" id="GO:0016787">
    <property type="term" value="F:hydrolase activity"/>
    <property type="evidence" value="ECO:0007669"/>
    <property type="project" value="UniProtKB-KW"/>
</dbReference>
<accession>A0ABV7V4S8</accession>
<reference evidence="3" key="1">
    <citation type="journal article" date="2019" name="Int. J. Syst. Evol. Microbiol.">
        <title>The Global Catalogue of Microorganisms (GCM) 10K type strain sequencing project: providing services to taxonomists for standard genome sequencing and annotation.</title>
        <authorList>
            <consortium name="The Broad Institute Genomics Platform"/>
            <consortium name="The Broad Institute Genome Sequencing Center for Infectious Disease"/>
            <person name="Wu L."/>
            <person name="Ma J."/>
        </authorList>
    </citation>
    <scope>NUCLEOTIDE SEQUENCE [LARGE SCALE GENOMIC DNA]</scope>
    <source>
        <strain evidence="3">KCTC 42224</strain>
    </source>
</reference>
<dbReference type="InterPro" id="IPR029058">
    <property type="entry name" value="AB_hydrolase_fold"/>
</dbReference>
<dbReference type="InterPro" id="IPR000073">
    <property type="entry name" value="AB_hydrolase_1"/>
</dbReference>
<dbReference type="InterPro" id="IPR050228">
    <property type="entry name" value="Carboxylesterase_BioH"/>
</dbReference>
<keyword evidence="3" id="KW-1185">Reference proteome</keyword>
<dbReference type="PANTHER" id="PTHR43194:SF2">
    <property type="entry name" value="PEROXISOMAL MEMBRANE PROTEIN LPX1"/>
    <property type="match status" value="1"/>
</dbReference>
<organism evidence="2 3">
    <name type="scientific">Novosphingobium pokkalii</name>
    <dbReference type="NCBI Taxonomy" id="1770194"/>
    <lineage>
        <taxon>Bacteria</taxon>
        <taxon>Pseudomonadati</taxon>
        <taxon>Pseudomonadota</taxon>
        <taxon>Alphaproteobacteria</taxon>
        <taxon>Sphingomonadales</taxon>
        <taxon>Sphingomonadaceae</taxon>
        <taxon>Novosphingobium</taxon>
    </lineage>
</organism>
<dbReference type="SUPFAM" id="SSF53474">
    <property type="entry name" value="alpha/beta-Hydrolases"/>
    <property type="match status" value="1"/>
</dbReference>
<dbReference type="Proteomes" id="UP001595683">
    <property type="component" value="Unassembled WGS sequence"/>
</dbReference>
<keyword evidence="2" id="KW-0378">Hydrolase</keyword>
<feature type="domain" description="AB hydrolase-1" evidence="1">
    <location>
        <begin position="30"/>
        <end position="116"/>
    </location>
</feature>